<evidence type="ECO:0000256" key="11">
    <source>
        <dbReference type="ARBA" id="ARBA00023239"/>
    </source>
</evidence>
<dbReference type="PIRSF" id="PIRSF500824">
    <property type="entry name" value="TrpB_prok"/>
    <property type="match status" value="1"/>
</dbReference>
<evidence type="ECO:0000256" key="3">
    <source>
        <dbReference type="ARBA" id="ARBA00004733"/>
    </source>
</evidence>
<evidence type="ECO:0000256" key="8">
    <source>
        <dbReference type="ARBA" id="ARBA00022822"/>
    </source>
</evidence>
<protein>
    <recommendedName>
        <fullName evidence="6">tryptophan synthase</fullName>
        <ecNumber evidence="6">4.2.1.20</ecNumber>
    </recommendedName>
</protein>
<dbReference type="GO" id="GO:0030170">
    <property type="term" value="F:pyridoxal phosphate binding"/>
    <property type="evidence" value="ECO:0007669"/>
    <property type="project" value="InterPro"/>
</dbReference>
<comment type="pathway">
    <text evidence="3">Amino-acid biosynthesis; L-tryptophan biosynthesis; L-tryptophan from chorismate: step 5/5.</text>
</comment>
<dbReference type="InterPro" id="IPR036052">
    <property type="entry name" value="TrpB-like_PALP_sf"/>
</dbReference>
<comment type="subunit">
    <text evidence="5">Tetramer of two alpha and two beta chains.</text>
</comment>
<dbReference type="SUPFAM" id="SSF53686">
    <property type="entry name" value="Tryptophan synthase beta subunit-like PLP-dependent enzymes"/>
    <property type="match status" value="1"/>
</dbReference>
<evidence type="ECO:0000256" key="12">
    <source>
        <dbReference type="ARBA" id="ARBA00049047"/>
    </source>
</evidence>
<dbReference type="InterPro" id="IPR006653">
    <property type="entry name" value="Trp_synth_b_CS"/>
</dbReference>
<dbReference type="GO" id="GO:0004834">
    <property type="term" value="F:tryptophan synthase activity"/>
    <property type="evidence" value="ECO:0007669"/>
    <property type="project" value="UniProtKB-EC"/>
</dbReference>
<dbReference type="UniPathway" id="UPA00035">
    <property type="reaction ID" value="UER00044"/>
</dbReference>
<dbReference type="NCBIfam" id="TIGR01415">
    <property type="entry name" value="trpB_rel"/>
    <property type="match status" value="1"/>
</dbReference>
<accession>A0A0W8F7D5</accession>
<dbReference type="EMBL" id="LNQE01001480">
    <property type="protein sequence ID" value="KUG16777.1"/>
    <property type="molecule type" value="Genomic_DNA"/>
</dbReference>
<comment type="function">
    <text evidence="2">The beta subunit is responsible for the synthesis of L-tryptophan from indole and L-serine.</text>
</comment>
<dbReference type="PIRSF" id="PIRSF001413">
    <property type="entry name" value="Trp_syn_beta"/>
    <property type="match status" value="1"/>
</dbReference>
<dbReference type="CDD" id="cd06446">
    <property type="entry name" value="Trp-synth_B"/>
    <property type="match status" value="1"/>
</dbReference>
<proteinExistence type="inferred from homology"/>
<keyword evidence="10" id="KW-0057">Aromatic amino acid biosynthesis</keyword>
<reference evidence="14" key="1">
    <citation type="journal article" date="2015" name="Proc. Natl. Acad. Sci. U.S.A.">
        <title>Networks of energetic and metabolic interactions define dynamics in microbial communities.</title>
        <authorList>
            <person name="Embree M."/>
            <person name="Liu J.K."/>
            <person name="Al-Bassam M.M."/>
            <person name="Zengler K."/>
        </authorList>
    </citation>
    <scope>NUCLEOTIDE SEQUENCE</scope>
</reference>
<evidence type="ECO:0000256" key="4">
    <source>
        <dbReference type="ARBA" id="ARBA00009982"/>
    </source>
</evidence>
<evidence type="ECO:0000313" key="14">
    <source>
        <dbReference type="EMBL" id="KUG16777.1"/>
    </source>
</evidence>
<dbReference type="HAMAP" id="MF_00133">
    <property type="entry name" value="Trp_synth_beta"/>
    <property type="match status" value="1"/>
</dbReference>
<feature type="domain" description="Tryptophan synthase beta chain-like PALP" evidence="13">
    <location>
        <begin position="74"/>
        <end position="413"/>
    </location>
</feature>
<evidence type="ECO:0000256" key="1">
    <source>
        <dbReference type="ARBA" id="ARBA00001933"/>
    </source>
</evidence>
<keyword evidence="8" id="KW-0822">Tryptophan biosynthesis</keyword>
<name>A0A0W8F7D5_9ZZZZ</name>
<dbReference type="InterPro" id="IPR023026">
    <property type="entry name" value="Trp_synth_beta/beta-like"/>
</dbReference>
<dbReference type="PANTHER" id="PTHR48077">
    <property type="entry name" value="TRYPTOPHAN SYNTHASE-RELATED"/>
    <property type="match status" value="1"/>
</dbReference>
<dbReference type="EC" id="4.2.1.20" evidence="6"/>
<evidence type="ECO:0000256" key="2">
    <source>
        <dbReference type="ARBA" id="ARBA00002786"/>
    </source>
</evidence>
<dbReference type="Gene3D" id="3.40.50.1100">
    <property type="match status" value="2"/>
</dbReference>
<comment type="similarity">
    <text evidence="4">Belongs to the TrpB family.</text>
</comment>
<organism evidence="14">
    <name type="scientific">hydrocarbon metagenome</name>
    <dbReference type="NCBI Taxonomy" id="938273"/>
    <lineage>
        <taxon>unclassified sequences</taxon>
        <taxon>metagenomes</taxon>
        <taxon>ecological metagenomes</taxon>
    </lineage>
</organism>
<comment type="cofactor">
    <cofactor evidence="1">
        <name>pyridoxal 5'-phosphate</name>
        <dbReference type="ChEBI" id="CHEBI:597326"/>
    </cofactor>
</comment>
<evidence type="ECO:0000256" key="10">
    <source>
        <dbReference type="ARBA" id="ARBA00023141"/>
    </source>
</evidence>
<evidence type="ECO:0000256" key="9">
    <source>
        <dbReference type="ARBA" id="ARBA00022898"/>
    </source>
</evidence>
<evidence type="ECO:0000256" key="6">
    <source>
        <dbReference type="ARBA" id="ARBA00012043"/>
    </source>
</evidence>
<dbReference type="GO" id="GO:0052684">
    <property type="term" value="F:L-serine hydro-lyase (adding indole, L-tryptophan-forming) activity"/>
    <property type="evidence" value="ECO:0007669"/>
    <property type="project" value="TreeGrafter"/>
</dbReference>
<comment type="caution">
    <text evidence="14">The sequence shown here is derived from an EMBL/GenBank/DDBJ whole genome shotgun (WGS) entry which is preliminary data.</text>
</comment>
<gene>
    <name evidence="14" type="ORF">ASZ90_013515</name>
</gene>
<dbReference type="AlphaFoldDB" id="A0A0W8F7D5"/>
<sequence length="450" mass="49646">MKIKYLLDEEEIPKKWYNVAADMPTPLKPPLNPGTLKPLTAQDMEAIFPKALIQQEMSTERWIDIPEEVREILKLWRPTPLYRAASLEKALKTPAKIYYKYEGVSPAGSHKPNTAIPQAYYNMKEGIERLATETGAGQWGSALSLATCLFGLQCTVYMVRSSFDSKPYRKSAMRVWGAECLSSPSDRTNFGRQIREKMPDTPGSLGIAISEAVEDAASHDNTNYSLGSVLNHVLLHQTIEGQELKKQFDMTEDYPDVMFGCCGGGSNFPGMVFPFIPDKLKDKKDLRMVACEPTACPTLTEGLFAYDYGDTAGMAPVIMMYTLGHDFIPPGIHAGGLRYHGDAPLLSNLVHDGLIEATALQQTEVFEAATLFARTEGIIPAPEASHAIKPAIDEALNCRKTGEEKVIFISLSGHGHFDLAAYDAYNDGKLVDYVYPADLVKQSLAKLPKP</sequence>
<evidence type="ECO:0000259" key="13">
    <source>
        <dbReference type="Pfam" id="PF00291"/>
    </source>
</evidence>
<dbReference type="InterPro" id="IPR001926">
    <property type="entry name" value="TrpB-like_PALP"/>
</dbReference>
<evidence type="ECO:0000256" key="5">
    <source>
        <dbReference type="ARBA" id="ARBA00011270"/>
    </source>
</evidence>
<comment type="catalytic activity">
    <reaction evidence="12">
        <text>(1S,2R)-1-C-(indol-3-yl)glycerol 3-phosphate + L-serine = D-glyceraldehyde 3-phosphate + L-tryptophan + H2O</text>
        <dbReference type="Rhea" id="RHEA:10532"/>
        <dbReference type="ChEBI" id="CHEBI:15377"/>
        <dbReference type="ChEBI" id="CHEBI:33384"/>
        <dbReference type="ChEBI" id="CHEBI:57912"/>
        <dbReference type="ChEBI" id="CHEBI:58866"/>
        <dbReference type="ChEBI" id="CHEBI:59776"/>
        <dbReference type="EC" id="4.2.1.20"/>
    </reaction>
</comment>
<dbReference type="PROSITE" id="PS00168">
    <property type="entry name" value="TRP_SYNTHASE_BETA"/>
    <property type="match status" value="1"/>
</dbReference>
<dbReference type="PANTHER" id="PTHR48077:SF6">
    <property type="entry name" value="TRYPTOPHAN SYNTHASE"/>
    <property type="match status" value="1"/>
</dbReference>
<dbReference type="InterPro" id="IPR006316">
    <property type="entry name" value="Trp_synth_b-like"/>
</dbReference>
<keyword evidence="9" id="KW-0663">Pyridoxal phosphate</keyword>
<dbReference type="GO" id="GO:0005737">
    <property type="term" value="C:cytoplasm"/>
    <property type="evidence" value="ECO:0007669"/>
    <property type="project" value="TreeGrafter"/>
</dbReference>
<keyword evidence="7" id="KW-0028">Amino-acid biosynthesis</keyword>
<dbReference type="NCBIfam" id="NF009057">
    <property type="entry name" value="PRK12391.1"/>
    <property type="match status" value="1"/>
</dbReference>
<evidence type="ECO:0000256" key="7">
    <source>
        <dbReference type="ARBA" id="ARBA00022605"/>
    </source>
</evidence>
<keyword evidence="11 14" id="KW-0456">Lyase</keyword>
<dbReference type="InterPro" id="IPR006654">
    <property type="entry name" value="Trp_synth_beta"/>
</dbReference>
<dbReference type="Pfam" id="PF00291">
    <property type="entry name" value="PALP"/>
    <property type="match status" value="1"/>
</dbReference>